<organism evidence="2 3">
    <name type="scientific">Thermoanaerobacter mathranii subsp. mathranii (strain DSM 11426 / CCUG 53645 / CIP 108742 / A3)</name>
    <dbReference type="NCBI Taxonomy" id="583358"/>
    <lineage>
        <taxon>Bacteria</taxon>
        <taxon>Bacillati</taxon>
        <taxon>Bacillota</taxon>
        <taxon>Clostridia</taxon>
        <taxon>Thermoanaerobacterales</taxon>
        <taxon>Thermoanaerobacteraceae</taxon>
        <taxon>Thermoanaerobacter</taxon>
    </lineage>
</organism>
<dbReference type="InterPro" id="IPR029060">
    <property type="entry name" value="PIN-like_dom_sf"/>
</dbReference>
<dbReference type="InterPro" id="IPR002716">
    <property type="entry name" value="PIN_dom"/>
</dbReference>
<dbReference type="CDD" id="cd18692">
    <property type="entry name" value="PIN_VapC-like"/>
    <property type="match status" value="1"/>
</dbReference>
<dbReference type="EMBL" id="CP002032">
    <property type="protein sequence ID" value="ADH61829.1"/>
    <property type="molecule type" value="Genomic_DNA"/>
</dbReference>
<accession>A0ABM5LSJ0</accession>
<dbReference type="RefSeq" id="WP_013150970.1">
    <property type="nucleotide sequence ID" value="NC_014209.1"/>
</dbReference>
<evidence type="ECO:0000313" key="3">
    <source>
        <dbReference type="Proteomes" id="UP000002064"/>
    </source>
</evidence>
<evidence type="ECO:0000259" key="1">
    <source>
        <dbReference type="Pfam" id="PF01850"/>
    </source>
</evidence>
<sequence>MKDNRNLQFIDTNILVYAHDVSAGKKHEIAKELLKELWYERNGCLSTQVLQEFYVTITRKVKKPLIPAEAAEIISAFKSWKLNIIDFEDILDAIKVSQRYMISFWDSLIIVSAINLDCNIIWSEDLNSGQYFSKVKVQNPFSLGNDF</sequence>
<dbReference type="SUPFAM" id="SSF88723">
    <property type="entry name" value="PIN domain-like"/>
    <property type="match status" value="1"/>
</dbReference>
<keyword evidence="3" id="KW-1185">Reference proteome</keyword>
<dbReference type="Pfam" id="PF01850">
    <property type="entry name" value="PIN"/>
    <property type="match status" value="1"/>
</dbReference>
<dbReference type="Proteomes" id="UP000002064">
    <property type="component" value="Chromosome"/>
</dbReference>
<dbReference type="Gene3D" id="3.40.50.1010">
    <property type="entry name" value="5'-nuclease"/>
    <property type="match status" value="1"/>
</dbReference>
<name>A0ABM5LSJ0_THEM3</name>
<gene>
    <name evidence="2" type="ordered locus">Tmath_2157</name>
</gene>
<reference evidence="2 3" key="1">
    <citation type="submission" date="2010-05" db="EMBL/GenBank/DDBJ databases">
        <title>Complete sequence of Thermoanaerobacter mathranii subsp. mathranii mathranii str. A3.</title>
        <authorList>
            <consortium name="US DOE Joint Genome Institute"/>
            <person name="Lucas S."/>
            <person name="Copeland A."/>
            <person name="Lapidus A."/>
            <person name="Cheng J.-F."/>
            <person name="Bruce D."/>
            <person name="Goodwin L."/>
            <person name="Pitluck S."/>
            <person name="Held B."/>
            <person name="Detter J.C."/>
            <person name="Han C."/>
            <person name="Tapia R."/>
            <person name="Land M."/>
            <person name="Hauser L."/>
            <person name="Kyrpides N."/>
            <person name="Mikhailova N."/>
            <person name="Zhou J."/>
            <person name="Hemme C."/>
            <person name="Woyke T."/>
        </authorList>
    </citation>
    <scope>NUCLEOTIDE SEQUENCE [LARGE SCALE GENOMIC DNA]</scope>
    <source>
        <strain evidence="2 3">A3</strain>
    </source>
</reference>
<evidence type="ECO:0000313" key="2">
    <source>
        <dbReference type="EMBL" id="ADH61829.1"/>
    </source>
</evidence>
<feature type="domain" description="PIN" evidence="1">
    <location>
        <begin position="9"/>
        <end position="126"/>
    </location>
</feature>
<proteinExistence type="predicted"/>
<protein>
    <submittedName>
        <fullName evidence="2">PilT protein domain protein</fullName>
    </submittedName>
</protein>